<evidence type="ECO:0000256" key="1">
    <source>
        <dbReference type="ARBA" id="ARBA00004099"/>
    </source>
</evidence>
<feature type="region of interest" description="Disordered" evidence="6">
    <location>
        <begin position="1"/>
        <end position="22"/>
    </location>
</feature>
<evidence type="ECO:0000313" key="8">
    <source>
        <dbReference type="Proteomes" id="UP001201262"/>
    </source>
</evidence>
<evidence type="ECO:0000256" key="5">
    <source>
        <dbReference type="ARBA" id="ARBA00023242"/>
    </source>
</evidence>
<protein>
    <submittedName>
        <fullName evidence="7">Small-subunit processome</fullName>
    </submittedName>
</protein>
<evidence type="ECO:0000256" key="2">
    <source>
        <dbReference type="ARBA" id="ARBA00004604"/>
    </source>
</evidence>
<evidence type="ECO:0000313" key="7">
    <source>
        <dbReference type="EMBL" id="KAH8698813.1"/>
    </source>
</evidence>
<dbReference type="GO" id="GO:0006364">
    <property type="term" value="P:rRNA processing"/>
    <property type="evidence" value="ECO:0007669"/>
    <property type="project" value="UniProtKB-UniRule"/>
</dbReference>
<comment type="similarity">
    <text evidence="3">Belongs to the UTP11 family.</text>
</comment>
<evidence type="ECO:0000256" key="4">
    <source>
        <dbReference type="ARBA" id="ARBA00022552"/>
    </source>
</evidence>
<reference evidence="7" key="1">
    <citation type="submission" date="2021-12" db="EMBL/GenBank/DDBJ databases">
        <title>Convergent genome expansion in fungi linked to evolution of root-endophyte symbiosis.</title>
        <authorList>
            <consortium name="DOE Joint Genome Institute"/>
            <person name="Ke Y.-H."/>
            <person name="Bonito G."/>
            <person name="Liao H.-L."/>
            <person name="Looney B."/>
            <person name="Rojas-Flechas A."/>
            <person name="Nash J."/>
            <person name="Hameed K."/>
            <person name="Schadt C."/>
            <person name="Martin F."/>
            <person name="Crous P.W."/>
            <person name="Miettinen O."/>
            <person name="Magnuson J.K."/>
            <person name="Labbe J."/>
            <person name="Jacobson D."/>
            <person name="Doktycz M.J."/>
            <person name="Veneault-Fourrey C."/>
            <person name="Kuo A."/>
            <person name="Mondo S."/>
            <person name="Calhoun S."/>
            <person name="Riley R."/>
            <person name="Ohm R."/>
            <person name="LaButti K."/>
            <person name="Andreopoulos B."/>
            <person name="Pangilinan J."/>
            <person name="Nolan M."/>
            <person name="Tritt A."/>
            <person name="Clum A."/>
            <person name="Lipzen A."/>
            <person name="Daum C."/>
            <person name="Barry K."/>
            <person name="Grigoriev I.V."/>
            <person name="Vilgalys R."/>
        </authorList>
    </citation>
    <scope>NUCLEOTIDE SEQUENCE</scope>
    <source>
        <strain evidence="7">PMI_201</strain>
    </source>
</reference>
<feature type="region of interest" description="Disordered" evidence="6">
    <location>
        <begin position="71"/>
        <end position="91"/>
    </location>
</feature>
<feature type="compositionally biased region" description="Acidic residues" evidence="6">
    <location>
        <begin position="139"/>
        <end position="152"/>
    </location>
</feature>
<keyword evidence="4" id="KW-0698">rRNA processing</keyword>
<accession>A0AAD4KT93</accession>
<evidence type="ECO:0000256" key="3">
    <source>
        <dbReference type="ARBA" id="ARBA00008105"/>
    </source>
</evidence>
<dbReference type="GO" id="GO:0032040">
    <property type="term" value="C:small-subunit processome"/>
    <property type="evidence" value="ECO:0007669"/>
    <property type="project" value="UniProtKB-UniRule"/>
</dbReference>
<feature type="compositionally biased region" description="Acidic residues" evidence="6">
    <location>
        <begin position="182"/>
        <end position="196"/>
    </location>
</feature>
<proteinExistence type="inferred from homology"/>
<organism evidence="7 8">
    <name type="scientific">Talaromyces proteolyticus</name>
    <dbReference type="NCBI Taxonomy" id="1131652"/>
    <lineage>
        <taxon>Eukaryota</taxon>
        <taxon>Fungi</taxon>
        <taxon>Dikarya</taxon>
        <taxon>Ascomycota</taxon>
        <taxon>Pezizomycotina</taxon>
        <taxon>Eurotiomycetes</taxon>
        <taxon>Eurotiomycetidae</taxon>
        <taxon>Eurotiales</taxon>
        <taxon>Trichocomaceae</taxon>
        <taxon>Talaromyces</taxon>
        <taxon>Talaromyces sect. Bacilispori</taxon>
    </lineage>
</organism>
<dbReference type="EMBL" id="JAJTJA010000005">
    <property type="protein sequence ID" value="KAH8698813.1"/>
    <property type="molecule type" value="Genomic_DNA"/>
</dbReference>
<comment type="subcellular location">
    <subcellularLocation>
        <location evidence="2">Nucleus</location>
        <location evidence="2">Nucleolus</location>
    </subcellularLocation>
</comment>
<evidence type="ECO:0000256" key="6">
    <source>
        <dbReference type="SAM" id="MobiDB-lite"/>
    </source>
</evidence>
<dbReference type="GeneID" id="70250566"/>
<dbReference type="PANTHER" id="PTHR12838">
    <property type="entry name" value="U3 SMALL NUCLEOLAR RNA-ASSOCIATED PROTEIN 11"/>
    <property type="match status" value="1"/>
</dbReference>
<dbReference type="RefSeq" id="XP_046073277.1">
    <property type="nucleotide sequence ID" value="XM_046220279.1"/>
</dbReference>
<comment type="function">
    <text evidence="1">Involved in nucleolar processing of pre-18S ribosomal RNA.</text>
</comment>
<dbReference type="Proteomes" id="UP001201262">
    <property type="component" value="Unassembled WGS sequence"/>
</dbReference>
<gene>
    <name evidence="7" type="ORF">BGW36DRAFT_426502</name>
</gene>
<feature type="region of interest" description="Disordered" evidence="6">
    <location>
        <begin position="116"/>
        <end position="214"/>
    </location>
</feature>
<name>A0AAD4KT93_9EURO</name>
<dbReference type="PANTHER" id="PTHR12838:SF0">
    <property type="entry name" value="U3 SMALL NUCLEOLAR RNA-ASSOCIATED PROTEIN 11-RELATED"/>
    <property type="match status" value="1"/>
</dbReference>
<sequence>MSSMRNAVHRRQHRERGQLEGRGKWGILEKHKDYSLRAQDYNLKKQKLGRLREKARDRNVDEFAYGMLSDKNARQGKHGTREASSLSHDTVKLLKTQDAGYLRTVGEKARREMEKLEQEVKLQKSMMEVLGEGKKGGADDEEEEEEEDDFDEDLRAKAKKRKVVFAESREDQKKLGARPVDGDGEDEDMVDDEGDDSFGNQSQQKQKQPTKKQLEAEQLAYKQKRAADRLKRRAAASRVRKLEALRKQHAEITTAERELDLQRARMTNSIGGVNKNGLKWKVKERKR</sequence>
<keyword evidence="5" id="KW-0539">Nucleus</keyword>
<dbReference type="AlphaFoldDB" id="A0AAD4KT93"/>
<dbReference type="Pfam" id="PF03998">
    <property type="entry name" value="Utp11"/>
    <property type="match status" value="1"/>
</dbReference>
<comment type="caution">
    <text evidence="7">The sequence shown here is derived from an EMBL/GenBank/DDBJ whole genome shotgun (WGS) entry which is preliminary data.</text>
</comment>
<dbReference type="InterPro" id="IPR007144">
    <property type="entry name" value="SSU_processome_Utp11"/>
</dbReference>
<keyword evidence="8" id="KW-1185">Reference proteome</keyword>